<comment type="caution">
    <text evidence="2">The sequence shown here is derived from an EMBL/GenBank/DDBJ whole genome shotgun (WGS) entry which is preliminary data.</text>
</comment>
<dbReference type="AlphaFoldDB" id="A0A538TAK0"/>
<proteinExistence type="predicted"/>
<feature type="signal peptide" evidence="1">
    <location>
        <begin position="1"/>
        <end position="25"/>
    </location>
</feature>
<evidence type="ECO:0000313" key="2">
    <source>
        <dbReference type="EMBL" id="TMQ60564.1"/>
    </source>
</evidence>
<feature type="chain" id="PRO_5022008449" evidence="1">
    <location>
        <begin position="26"/>
        <end position="433"/>
    </location>
</feature>
<reference evidence="2 3" key="1">
    <citation type="journal article" date="2019" name="Nat. Microbiol.">
        <title>Mediterranean grassland soil C-N compound turnover is dependent on rainfall and depth, and is mediated by genomically divergent microorganisms.</title>
        <authorList>
            <person name="Diamond S."/>
            <person name="Andeer P.F."/>
            <person name="Li Z."/>
            <person name="Crits-Christoph A."/>
            <person name="Burstein D."/>
            <person name="Anantharaman K."/>
            <person name="Lane K.R."/>
            <person name="Thomas B.C."/>
            <person name="Pan C."/>
            <person name="Northen T.R."/>
            <person name="Banfield J.F."/>
        </authorList>
    </citation>
    <scope>NUCLEOTIDE SEQUENCE [LARGE SCALE GENOMIC DNA]</scope>
    <source>
        <strain evidence="2">WS_6</strain>
    </source>
</reference>
<gene>
    <name evidence="2" type="ORF">E6K76_00800</name>
</gene>
<evidence type="ECO:0000256" key="1">
    <source>
        <dbReference type="SAM" id="SignalP"/>
    </source>
</evidence>
<keyword evidence="1" id="KW-0732">Signal</keyword>
<organism evidence="2 3">
    <name type="scientific">Eiseniibacteriota bacterium</name>
    <dbReference type="NCBI Taxonomy" id="2212470"/>
    <lineage>
        <taxon>Bacteria</taxon>
        <taxon>Candidatus Eiseniibacteriota</taxon>
    </lineage>
</organism>
<protein>
    <submittedName>
        <fullName evidence="2">Uncharacterized protein</fullName>
    </submittedName>
</protein>
<evidence type="ECO:0000313" key="3">
    <source>
        <dbReference type="Proteomes" id="UP000316852"/>
    </source>
</evidence>
<name>A0A538TAK0_UNCEI</name>
<dbReference type="Proteomes" id="UP000316852">
    <property type="component" value="Unassembled WGS sequence"/>
</dbReference>
<accession>A0A538TAK0</accession>
<sequence length="433" mass="47268">MIDRARWWVCLAAAVGLAFPHPALAQTHHHTAAPADSMAHHHHHEMTMKGMYGPYPMTREASGTAWQPDLARHRGIHTMRGPWMLMLHGAGDLVFDHQGGKRGDEKVFSGNMVMGMARRALGLGTLGLRAMMSAEPATIGKGGYPLLLQTGETANGLTPLIDRQHPHDLFMELATSYSVASGNRSLFLYGGLPGEPALGPPAFMHRFSGAAFPEAPITHHWLDSSHITFGVLTAGAVLGGLKLEASAFRGREPDQNRFGIESPKLDSHSFRVSLNPAPAWALQVSYGRLKSPEQLEPDLDTDRTTASVIYAREWRSGHLESTVGWGRNRNRPGAILDALDGEVAAQLREKHMLFARIERVEKDELFPEGDPRAGRVFQVGKASAGYRFDFWKSASVATGLGALVSAVRVPSTLRDTYGKDPASVMIFAHAELR</sequence>
<dbReference type="EMBL" id="VBOW01000013">
    <property type="protein sequence ID" value="TMQ60564.1"/>
    <property type="molecule type" value="Genomic_DNA"/>
</dbReference>